<evidence type="ECO:0000256" key="2">
    <source>
        <dbReference type="ARBA" id="ARBA00008520"/>
    </source>
</evidence>
<proteinExistence type="inferred from homology"/>
<keyword evidence="5" id="KW-0813">Transport</keyword>
<dbReference type="InterPro" id="IPR050490">
    <property type="entry name" value="Bact_solute-bd_prot1"/>
</dbReference>
<gene>
    <name evidence="9" type="ORF">KO353_10830</name>
</gene>
<evidence type="ECO:0000313" key="9">
    <source>
        <dbReference type="EMBL" id="QXM23794.1"/>
    </source>
</evidence>
<dbReference type="Pfam" id="PF01547">
    <property type="entry name" value="SBP_bac_1"/>
    <property type="match status" value="1"/>
</dbReference>
<comment type="function">
    <text evidence="7">Part of the ABC transporter complex UgpBAEC involved in sn-glycerol-3-phosphate (G3P) import. Binds G3P.</text>
</comment>
<dbReference type="AlphaFoldDB" id="A0A975U172"/>
<dbReference type="EMBL" id="CP076448">
    <property type="protein sequence ID" value="QXM23794.1"/>
    <property type="molecule type" value="Genomic_DNA"/>
</dbReference>
<comment type="subunit">
    <text evidence="3">The complex is composed of two ATP-binding proteins (UgpC), two transmembrane proteins (UgpA and UgpE) and a solute-binding protein (UgpB).</text>
</comment>
<reference evidence="9" key="1">
    <citation type="submission" date="2021-06" db="EMBL/GenBank/DDBJ databases">
        <title>Elioraea tepida, sp. nov., a moderately thermophilic aerobic anoxygenic phototrophic bacterium isolated from an alkaline siliceous hot spring mat community in Yellowstone National Park, WY, USA.</title>
        <authorList>
            <person name="Saini M.K."/>
            <person name="Yoshida S."/>
            <person name="Sebastian A."/>
            <person name="Hirose S."/>
            <person name="Hara E."/>
            <person name="Tamaki H."/>
            <person name="Soulier N.T."/>
            <person name="Albert I."/>
            <person name="Hanada S."/>
            <person name="Bryant D.A."/>
            <person name="Tank M."/>
        </authorList>
    </citation>
    <scope>NUCLEOTIDE SEQUENCE</scope>
    <source>
        <strain evidence="9">MS-P2</strain>
    </source>
</reference>
<evidence type="ECO:0000256" key="8">
    <source>
        <dbReference type="SAM" id="SignalP"/>
    </source>
</evidence>
<evidence type="ECO:0000256" key="7">
    <source>
        <dbReference type="ARBA" id="ARBA00034473"/>
    </source>
</evidence>
<dbReference type="PANTHER" id="PTHR43649">
    <property type="entry name" value="ARABINOSE-BINDING PROTEIN-RELATED"/>
    <property type="match status" value="1"/>
</dbReference>
<protein>
    <recommendedName>
        <fullName evidence="4">sn-glycerol-3-phosphate-binding periplasmic protein UgpB</fullName>
    </recommendedName>
</protein>
<dbReference type="GO" id="GO:0042597">
    <property type="term" value="C:periplasmic space"/>
    <property type="evidence" value="ECO:0007669"/>
    <property type="project" value="UniProtKB-SubCell"/>
</dbReference>
<comment type="subcellular location">
    <subcellularLocation>
        <location evidence="1">Periplasm</location>
    </subcellularLocation>
</comment>
<comment type="similarity">
    <text evidence="2">Belongs to the bacterial solute-binding protein 1 family.</text>
</comment>
<keyword evidence="6 8" id="KW-0732">Signal</keyword>
<dbReference type="InterPro" id="IPR006059">
    <property type="entry name" value="SBP"/>
</dbReference>
<evidence type="ECO:0000313" key="10">
    <source>
        <dbReference type="Proteomes" id="UP000694001"/>
    </source>
</evidence>
<evidence type="ECO:0000256" key="6">
    <source>
        <dbReference type="ARBA" id="ARBA00022729"/>
    </source>
</evidence>
<feature type="signal peptide" evidence="8">
    <location>
        <begin position="1"/>
        <end position="23"/>
    </location>
</feature>
<name>A0A975U172_9PROT</name>
<evidence type="ECO:0000256" key="3">
    <source>
        <dbReference type="ARBA" id="ARBA00011557"/>
    </source>
</evidence>
<dbReference type="PANTHER" id="PTHR43649:SF31">
    <property type="entry name" value="SN-GLYCEROL-3-PHOSPHATE-BINDING PERIPLASMIC PROTEIN UGPB"/>
    <property type="match status" value="1"/>
</dbReference>
<dbReference type="Proteomes" id="UP000694001">
    <property type="component" value="Chromosome"/>
</dbReference>
<organism evidence="9 10">
    <name type="scientific">Elioraea tepida</name>
    <dbReference type="NCBI Taxonomy" id="2843330"/>
    <lineage>
        <taxon>Bacteria</taxon>
        <taxon>Pseudomonadati</taxon>
        <taxon>Pseudomonadota</taxon>
        <taxon>Alphaproteobacteria</taxon>
        <taxon>Acetobacterales</taxon>
        <taxon>Elioraeaceae</taxon>
        <taxon>Elioraea</taxon>
    </lineage>
</organism>
<evidence type="ECO:0000256" key="4">
    <source>
        <dbReference type="ARBA" id="ARBA00017470"/>
    </source>
</evidence>
<evidence type="ECO:0000256" key="1">
    <source>
        <dbReference type="ARBA" id="ARBA00004418"/>
    </source>
</evidence>
<sequence length="479" mass="52225">MHRRSLLAGATVALALAAAPAGAQQRTEIQFWYGLGGALGERVQEQVRRFNESQNQYTVNAQFRGGYVEVMTGAIAAWRAGNPPHIAQVFEVGTATMMAAGPAIKPVWQLSQETGIAIDPSRYLAGVRGYYSDTQGRLVSMPHNSSSALMWVNLDAFEKAGITEMPRTWREVRAAAEKLKAANATPCVMTTTWPTWVMFEQQSAIHDVALAKPANGFEGMNVEMNLGDPFFLKHVQFLLDLQKDGLFRYAGRDNAAGNLFPSGECAIGFGSSAGRAQIERDAKFRWASLPLPYHDDWPGLNGPSARDTLIAALDPAALTPEQALDALKAIKSASTAPGPRNGIIGGASLWTLTARNRTPQEYAAVAAFYAFISRPEEDAWWHQVTGYVPLTTAAYEMSRAQGYYQRNPGADAAIIQLNRAAPTPNSRGFRLGGMVEIRNIIQEELEKALQGQQTAQAALEAANRRANVVLRNFERANRS</sequence>
<dbReference type="KEGG" id="elio:KO353_10830"/>
<keyword evidence="10" id="KW-1185">Reference proteome</keyword>
<feature type="chain" id="PRO_5036823774" description="sn-glycerol-3-phosphate-binding periplasmic protein UgpB" evidence="8">
    <location>
        <begin position="24"/>
        <end position="479"/>
    </location>
</feature>
<accession>A0A975U172</accession>
<dbReference type="RefSeq" id="WP_218284703.1">
    <property type="nucleotide sequence ID" value="NZ_CP076448.1"/>
</dbReference>
<evidence type="ECO:0000256" key="5">
    <source>
        <dbReference type="ARBA" id="ARBA00022448"/>
    </source>
</evidence>